<sequence length="638" mass="67151">MDNISEVVLNYTSEAVPKSLFVKDPPRDLNESIANIRAFAKRAKFDEDEALIQRDREAQNALRAEVRAAKKRKQDAVEEAKIRLVEKEAKDKREAYERSKRRRVEPPLVQGNTAAQDTGDLLHQLQAAIAAGKFVILGTSSNPVTSEILTALAKHSGPVYQPMPLSSTSQAQTPTPTALTSQAQTPIVAPKRMVVNKKKAAASNKVDVESLKAPALLSPISLKPLKVKAIARPKPAAKDASTVKSMLAKEFKLILQRFDEGNPGVTLVKLPKSRGCSVIRTVLKKSCLWKPPGRGQPVPAAAPPGAPQVGAADAAVAPPLLGRGQPQLAAAPPGAPQVGAAAAAIAPPLLGCGQPVPAAAPPRAPQVGATAAAVAPRLVVGAAAAAIAPRLLGRGQPQLAAAPPGAPQVGAAAAAIAPRLVGQNRPRPAAAPPGAPQVGAAAAAIAPRLVGRGQPQLAAVAAPLVGQRGPRLACHMMVQYDMFNFLTNQVGTAAIIRSVETENGFLTTVTVPGDPFVARYSTSENYVDDNKKEAATIFMNHLIDLGVVTLNRRLRPEPGCWEILQIISNAKPHHYKTAVTTTKLPGQIARRSRRIIESETESETELILTAEEEEEVLKNLALSTISARQVGRNSRGSG</sequence>
<keyword evidence="3" id="KW-1185">Reference proteome</keyword>
<gene>
    <name evidence="2" type="ORF">DAPPUDRAFT_245976</name>
</gene>
<proteinExistence type="predicted"/>
<dbReference type="KEGG" id="dpx:DAPPUDRAFT_245976"/>
<keyword evidence="1" id="KW-0175">Coiled coil</keyword>
<dbReference type="EMBL" id="GL732556">
    <property type="protein sequence ID" value="EFX78693.1"/>
    <property type="molecule type" value="Genomic_DNA"/>
</dbReference>
<name>E9GPE5_DAPPU</name>
<evidence type="ECO:0000313" key="3">
    <source>
        <dbReference type="Proteomes" id="UP000000305"/>
    </source>
</evidence>
<dbReference type="HOGENOM" id="CLU_429121_0_0_1"/>
<dbReference type="InParanoid" id="E9GPE5"/>
<protein>
    <submittedName>
        <fullName evidence="2">Uncharacterized protein</fullName>
    </submittedName>
</protein>
<feature type="coiled-coil region" evidence="1">
    <location>
        <begin position="52"/>
        <end position="102"/>
    </location>
</feature>
<dbReference type="AlphaFoldDB" id="E9GPE5"/>
<organism evidence="2 3">
    <name type="scientific">Daphnia pulex</name>
    <name type="common">Water flea</name>
    <dbReference type="NCBI Taxonomy" id="6669"/>
    <lineage>
        <taxon>Eukaryota</taxon>
        <taxon>Metazoa</taxon>
        <taxon>Ecdysozoa</taxon>
        <taxon>Arthropoda</taxon>
        <taxon>Crustacea</taxon>
        <taxon>Branchiopoda</taxon>
        <taxon>Diplostraca</taxon>
        <taxon>Cladocera</taxon>
        <taxon>Anomopoda</taxon>
        <taxon>Daphniidae</taxon>
        <taxon>Daphnia</taxon>
    </lineage>
</organism>
<dbReference type="Proteomes" id="UP000000305">
    <property type="component" value="Unassembled WGS sequence"/>
</dbReference>
<evidence type="ECO:0000256" key="1">
    <source>
        <dbReference type="SAM" id="Coils"/>
    </source>
</evidence>
<evidence type="ECO:0000313" key="2">
    <source>
        <dbReference type="EMBL" id="EFX78693.1"/>
    </source>
</evidence>
<accession>E9GPE5</accession>
<reference evidence="2 3" key="1">
    <citation type="journal article" date="2011" name="Science">
        <title>The ecoresponsive genome of Daphnia pulex.</title>
        <authorList>
            <person name="Colbourne J.K."/>
            <person name="Pfrender M.E."/>
            <person name="Gilbert D."/>
            <person name="Thomas W.K."/>
            <person name="Tucker A."/>
            <person name="Oakley T.H."/>
            <person name="Tokishita S."/>
            <person name="Aerts A."/>
            <person name="Arnold G.J."/>
            <person name="Basu M.K."/>
            <person name="Bauer D.J."/>
            <person name="Caceres C.E."/>
            <person name="Carmel L."/>
            <person name="Casola C."/>
            <person name="Choi J.H."/>
            <person name="Detter J.C."/>
            <person name="Dong Q."/>
            <person name="Dusheyko S."/>
            <person name="Eads B.D."/>
            <person name="Frohlich T."/>
            <person name="Geiler-Samerotte K.A."/>
            <person name="Gerlach D."/>
            <person name="Hatcher P."/>
            <person name="Jogdeo S."/>
            <person name="Krijgsveld J."/>
            <person name="Kriventseva E.V."/>
            <person name="Kultz D."/>
            <person name="Laforsch C."/>
            <person name="Lindquist E."/>
            <person name="Lopez J."/>
            <person name="Manak J.R."/>
            <person name="Muller J."/>
            <person name="Pangilinan J."/>
            <person name="Patwardhan R.P."/>
            <person name="Pitluck S."/>
            <person name="Pritham E.J."/>
            <person name="Rechtsteiner A."/>
            <person name="Rho M."/>
            <person name="Rogozin I.B."/>
            <person name="Sakarya O."/>
            <person name="Salamov A."/>
            <person name="Schaack S."/>
            <person name="Shapiro H."/>
            <person name="Shiga Y."/>
            <person name="Skalitzky C."/>
            <person name="Smith Z."/>
            <person name="Souvorov A."/>
            <person name="Sung W."/>
            <person name="Tang Z."/>
            <person name="Tsuchiya D."/>
            <person name="Tu H."/>
            <person name="Vos H."/>
            <person name="Wang M."/>
            <person name="Wolf Y.I."/>
            <person name="Yamagata H."/>
            <person name="Yamada T."/>
            <person name="Ye Y."/>
            <person name="Shaw J.R."/>
            <person name="Andrews J."/>
            <person name="Crease T.J."/>
            <person name="Tang H."/>
            <person name="Lucas S.M."/>
            <person name="Robertson H.M."/>
            <person name="Bork P."/>
            <person name="Koonin E.V."/>
            <person name="Zdobnov E.M."/>
            <person name="Grigoriev I.V."/>
            <person name="Lynch M."/>
            <person name="Boore J.L."/>
        </authorList>
    </citation>
    <scope>NUCLEOTIDE SEQUENCE [LARGE SCALE GENOMIC DNA]</scope>
</reference>